<feature type="domain" description="Alpha/beta hydrolase fold-3" evidence="3">
    <location>
        <begin position="114"/>
        <end position="326"/>
    </location>
</feature>
<evidence type="ECO:0000256" key="1">
    <source>
        <dbReference type="ARBA" id="ARBA00022801"/>
    </source>
</evidence>
<dbReference type="InterPro" id="IPR029058">
    <property type="entry name" value="AB_hydrolase_fold"/>
</dbReference>
<dbReference type="PATRIC" id="fig|1030009.3.peg.2174"/>
<dbReference type="RefSeq" id="WP_003722346.1">
    <property type="nucleotide sequence ID" value="NC_017537.1"/>
</dbReference>
<dbReference type="KEGG" id="lmq:LMM7_2188"/>
<protein>
    <submittedName>
        <fullName evidence="4">Lipase</fullName>
    </submittedName>
</protein>
<dbReference type="SUPFAM" id="SSF53474">
    <property type="entry name" value="alpha/beta-Hydrolases"/>
    <property type="match status" value="1"/>
</dbReference>
<dbReference type="PANTHER" id="PTHR48081">
    <property type="entry name" value="AB HYDROLASE SUPERFAMILY PROTEIN C4A8.06C"/>
    <property type="match status" value="1"/>
</dbReference>
<evidence type="ECO:0000313" key="4">
    <source>
        <dbReference type="EMBL" id="AEH93193.1"/>
    </source>
</evidence>
<dbReference type="EMBL" id="CP002816">
    <property type="protein sequence ID" value="AEH93193.1"/>
    <property type="molecule type" value="Genomic_DNA"/>
</dbReference>
<proteinExistence type="predicted"/>
<organism evidence="4 5">
    <name type="scientific">Listeria monocytogenes serotype 4a (strain M7)</name>
    <dbReference type="NCBI Taxonomy" id="1030009"/>
    <lineage>
        <taxon>Bacteria</taxon>
        <taxon>Bacillati</taxon>
        <taxon>Bacillota</taxon>
        <taxon>Bacilli</taxon>
        <taxon>Bacillales</taxon>
        <taxon>Listeriaceae</taxon>
        <taxon>Listeria</taxon>
    </lineage>
</organism>
<dbReference type="InterPro" id="IPR050300">
    <property type="entry name" value="GDXG_lipolytic_enzyme"/>
</dbReference>
<dbReference type="InterPro" id="IPR013094">
    <property type="entry name" value="AB_hydrolase_3"/>
</dbReference>
<keyword evidence="2" id="KW-0472">Membrane</keyword>
<evidence type="ECO:0000256" key="2">
    <source>
        <dbReference type="SAM" id="Phobius"/>
    </source>
</evidence>
<accession>A0A0E0UYK3</accession>
<dbReference type="HOGENOM" id="CLU_012494_6_4_9"/>
<feature type="transmembrane region" description="Helical" evidence="2">
    <location>
        <begin position="7"/>
        <end position="27"/>
    </location>
</feature>
<evidence type="ECO:0000259" key="3">
    <source>
        <dbReference type="Pfam" id="PF07859"/>
    </source>
</evidence>
<dbReference type="PANTHER" id="PTHR48081:SF8">
    <property type="entry name" value="ALPHA_BETA HYDROLASE FOLD-3 DOMAIN-CONTAINING PROTEIN-RELATED"/>
    <property type="match status" value="1"/>
</dbReference>
<sequence>MKNTIKWIAIGFAGIILLPLLIVFFIYKKAVGKKEYNPEVLENLDEASQEFVKNTSPLSDVDSRYKYMRLATKALPSAKDIEIGDVENKKIDGPAGKIPIRIYTPQEDGPFEIIVYYHGGGFVLGGLQTHDAIARKLVQTTGARVVTVDYRLAPENPFPAAVEDAYAALLWVQNHRTSLRAKSSDIIVAGDSVGGNLATVVTQIAKSKGKPNITAQILLYPATDIFSRDASVLYPSMDEFAEGYVLTKESLDKFFKLYIANASDRKYDPLVAPIRSKDLVGLPKTFIATAEFDPLRDQGEAYAKKLKDAGVEVFAKRFEKVPHGFMTTNSEATDETYELISEFLEEK</sequence>
<keyword evidence="2" id="KW-0812">Transmembrane</keyword>
<keyword evidence="1" id="KW-0378">Hydrolase</keyword>
<dbReference type="Pfam" id="PF07859">
    <property type="entry name" value="Abhydrolase_3"/>
    <property type="match status" value="1"/>
</dbReference>
<gene>
    <name evidence="4" type="ordered locus">LMM7_2188</name>
</gene>
<keyword evidence="2" id="KW-1133">Transmembrane helix</keyword>
<evidence type="ECO:0000313" key="5">
    <source>
        <dbReference type="Proteomes" id="UP000000486"/>
    </source>
</evidence>
<reference evidence="4 5" key="1">
    <citation type="journal article" date="2011" name="J. Bacteriol.">
        <title>Genome sequence of the nonpathogenic Listeria monocytogenes serovar 4a strain M7.</title>
        <authorList>
            <person name="Chen J."/>
            <person name="Xia Y."/>
            <person name="Cheng C."/>
            <person name="Fang C."/>
            <person name="Shan Y."/>
            <person name="Jin G."/>
            <person name="Fang W."/>
        </authorList>
    </citation>
    <scope>NUCLEOTIDE SEQUENCE [LARGE SCALE GENOMIC DNA]</scope>
    <source>
        <strain evidence="4 5">M7</strain>
    </source>
</reference>
<dbReference type="Proteomes" id="UP000000486">
    <property type="component" value="Chromosome"/>
</dbReference>
<dbReference type="GO" id="GO:0016787">
    <property type="term" value="F:hydrolase activity"/>
    <property type="evidence" value="ECO:0007669"/>
    <property type="project" value="UniProtKB-KW"/>
</dbReference>
<dbReference type="AlphaFoldDB" id="A0A0E0UYK3"/>
<name>A0A0E0UYK3_LISMM</name>
<dbReference type="Gene3D" id="3.40.50.1820">
    <property type="entry name" value="alpha/beta hydrolase"/>
    <property type="match status" value="1"/>
</dbReference>